<dbReference type="CDD" id="cd10719">
    <property type="entry name" value="DnaJ_zf"/>
    <property type="match status" value="1"/>
</dbReference>
<comment type="subunit">
    <text evidence="2 14">Homodimer.</text>
</comment>
<dbReference type="CDD" id="cd06257">
    <property type="entry name" value="DnaJ"/>
    <property type="match status" value="1"/>
</dbReference>
<protein>
    <recommendedName>
        <fullName evidence="13 14">Chaperone protein DnaJ</fullName>
    </recommendedName>
</protein>
<dbReference type="SUPFAM" id="SSF46565">
    <property type="entry name" value="Chaperone J-domain"/>
    <property type="match status" value="1"/>
</dbReference>
<dbReference type="InterPro" id="IPR036410">
    <property type="entry name" value="HSP_DnaJ_Cys-rich_dom_sf"/>
</dbReference>
<dbReference type="FunFam" id="2.10.230.10:FF:000002">
    <property type="entry name" value="Molecular chaperone DnaJ"/>
    <property type="match status" value="1"/>
</dbReference>
<evidence type="ECO:0000256" key="1">
    <source>
        <dbReference type="ARBA" id="ARBA00004496"/>
    </source>
</evidence>
<comment type="cofactor">
    <cofactor evidence="14">
        <name>Zn(2+)</name>
        <dbReference type="ChEBI" id="CHEBI:29105"/>
    </cofactor>
    <text evidence="14">Binds 2 Zn(2+) ions per monomer.</text>
</comment>
<dbReference type="InterPro" id="IPR001623">
    <property type="entry name" value="DnaJ_domain"/>
</dbReference>
<keyword evidence="3 14" id="KW-0963">Cytoplasm</keyword>
<dbReference type="InterPro" id="IPR008971">
    <property type="entry name" value="HSP40/DnaJ_pept-bd"/>
</dbReference>
<dbReference type="Gene3D" id="1.10.287.110">
    <property type="entry name" value="DnaJ domain"/>
    <property type="match status" value="1"/>
</dbReference>
<comment type="subcellular location">
    <subcellularLocation>
        <location evidence="1 14">Cytoplasm</location>
    </subcellularLocation>
</comment>
<feature type="binding site" evidence="14">
    <location>
        <position position="214"/>
    </location>
    <ligand>
        <name>Zn(2+)</name>
        <dbReference type="ChEBI" id="CHEBI:29105"/>
        <label>1</label>
    </ligand>
</feature>
<feature type="binding site" evidence="14">
    <location>
        <position position="217"/>
    </location>
    <ligand>
        <name>Zn(2+)</name>
        <dbReference type="ChEBI" id="CHEBI:29105"/>
        <label>1</label>
    </ligand>
</feature>
<evidence type="ECO:0000256" key="11">
    <source>
        <dbReference type="ARBA" id="ARBA00053423"/>
    </source>
</evidence>
<evidence type="ECO:0000256" key="9">
    <source>
        <dbReference type="ARBA" id="ARBA00023016"/>
    </source>
</evidence>
<evidence type="ECO:0000256" key="12">
    <source>
        <dbReference type="ARBA" id="ARBA00061004"/>
    </source>
</evidence>
<dbReference type="PROSITE" id="PS00636">
    <property type="entry name" value="DNAJ_1"/>
    <property type="match status" value="1"/>
</dbReference>
<keyword evidence="8 14" id="KW-0862">Zinc</keyword>
<dbReference type="Gene3D" id="2.10.230.10">
    <property type="entry name" value="Heat shock protein DnaJ, cysteine-rich domain"/>
    <property type="match status" value="1"/>
</dbReference>
<feature type="binding site" evidence="14">
    <location>
        <position position="178"/>
    </location>
    <ligand>
        <name>Zn(2+)</name>
        <dbReference type="ChEBI" id="CHEBI:29105"/>
        <label>2</label>
    </ligand>
</feature>
<dbReference type="CDD" id="cd10747">
    <property type="entry name" value="DnaJ_C"/>
    <property type="match status" value="1"/>
</dbReference>
<dbReference type="EMBL" id="CP047226">
    <property type="protein sequence ID" value="QHG10496.1"/>
    <property type="molecule type" value="Genomic_DNA"/>
</dbReference>
<dbReference type="PANTHER" id="PTHR43096">
    <property type="entry name" value="DNAJ HOMOLOG 1, MITOCHONDRIAL-RELATED"/>
    <property type="match status" value="1"/>
</dbReference>
<dbReference type="NCBIfam" id="NF008035">
    <property type="entry name" value="PRK10767.1"/>
    <property type="match status" value="1"/>
</dbReference>
<feature type="repeat" description="CXXCXGXG motif" evidence="14">
    <location>
        <begin position="214"/>
        <end position="221"/>
    </location>
</feature>
<evidence type="ECO:0000256" key="7">
    <source>
        <dbReference type="ARBA" id="ARBA00022771"/>
    </source>
</evidence>
<feature type="repeat" description="CXXCXGXG motif" evidence="14">
    <location>
        <begin position="178"/>
        <end position="185"/>
    </location>
</feature>
<feature type="binding site" evidence="14">
    <location>
        <position position="161"/>
    </location>
    <ligand>
        <name>Zn(2+)</name>
        <dbReference type="ChEBI" id="CHEBI:29105"/>
        <label>1</label>
    </ligand>
</feature>
<dbReference type="GO" id="GO:0051082">
    <property type="term" value="F:unfolded protein binding"/>
    <property type="evidence" value="ECO:0007669"/>
    <property type="project" value="UniProtKB-UniRule"/>
</dbReference>
<name>A0A6P1KFR5_FAUOS</name>
<keyword evidence="9 14" id="KW-0346">Stress response</keyword>
<dbReference type="Gene3D" id="2.60.260.20">
    <property type="entry name" value="Urease metallochaperone UreE, N-terminal domain"/>
    <property type="match status" value="2"/>
</dbReference>
<dbReference type="GO" id="GO:0042026">
    <property type="term" value="P:protein refolding"/>
    <property type="evidence" value="ECO:0007669"/>
    <property type="project" value="TreeGrafter"/>
</dbReference>
<evidence type="ECO:0000256" key="3">
    <source>
        <dbReference type="ARBA" id="ARBA00022490"/>
    </source>
</evidence>
<feature type="domain" description="J" evidence="16">
    <location>
        <begin position="5"/>
        <end position="70"/>
    </location>
</feature>
<evidence type="ECO:0000256" key="4">
    <source>
        <dbReference type="ARBA" id="ARBA00022705"/>
    </source>
</evidence>
<comment type="similarity">
    <text evidence="12 14">Belongs to the DnaJ family.</text>
</comment>
<evidence type="ECO:0000256" key="14">
    <source>
        <dbReference type="HAMAP-Rule" id="MF_01152"/>
    </source>
</evidence>
<dbReference type="InterPro" id="IPR036869">
    <property type="entry name" value="J_dom_sf"/>
</dbReference>
<gene>
    <name evidence="14 18" type="primary">dnaJ</name>
    <name evidence="18" type="ORF">GSF12_11805</name>
</gene>
<evidence type="ECO:0000256" key="13">
    <source>
        <dbReference type="ARBA" id="ARBA00067609"/>
    </source>
</evidence>
<comment type="function">
    <text evidence="11 14">Participates actively in the response to hyperosmotic and heat shock by preventing the aggregation of stress-denatured proteins and by disaggregating proteins, also in an autonomous, DnaK-independent fashion. Unfolded proteins bind initially to DnaJ; upon interaction with the DnaJ-bound protein, DnaK hydrolyzes its bound ATP, resulting in the formation of a stable complex. GrpE releases ADP from DnaK; ATP binding to DnaK triggers the release of the substrate protein, thus completing the reaction cycle. Several rounds of ATP-dependent interactions between DnaJ, DnaK and GrpE are required for fully efficient folding. Also involved, together with DnaK and GrpE, in the DNA replication of plasmids through activation of initiation proteins.</text>
</comment>
<feature type="binding site" evidence="14">
    <location>
        <position position="181"/>
    </location>
    <ligand>
        <name>Zn(2+)</name>
        <dbReference type="ChEBI" id="CHEBI:29105"/>
        <label>2</label>
    </ligand>
</feature>
<feature type="binding site" evidence="14">
    <location>
        <position position="203"/>
    </location>
    <ligand>
        <name>Zn(2+)</name>
        <dbReference type="ChEBI" id="CHEBI:29105"/>
        <label>2</label>
    </ligand>
</feature>
<feature type="repeat" description="CXXCXGXG motif" evidence="14">
    <location>
        <begin position="200"/>
        <end position="207"/>
    </location>
</feature>
<dbReference type="Pfam" id="PF01556">
    <property type="entry name" value="DnaJ_C"/>
    <property type="match status" value="1"/>
</dbReference>
<keyword evidence="10 14" id="KW-0143">Chaperone</keyword>
<dbReference type="FunFam" id="1.10.287.110:FF:000034">
    <property type="entry name" value="Chaperone protein DnaJ"/>
    <property type="match status" value="1"/>
</dbReference>
<dbReference type="SUPFAM" id="SSF49493">
    <property type="entry name" value="HSP40/DnaJ peptide-binding domain"/>
    <property type="match status" value="2"/>
</dbReference>
<proteinExistence type="inferred from homology"/>
<dbReference type="GO" id="GO:0005737">
    <property type="term" value="C:cytoplasm"/>
    <property type="evidence" value="ECO:0007669"/>
    <property type="project" value="UniProtKB-SubCell"/>
</dbReference>
<dbReference type="GO" id="GO:0005524">
    <property type="term" value="F:ATP binding"/>
    <property type="evidence" value="ECO:0007669"/>
    <property type="project" value="InterPro"/>
</dbReference>
<comment type="domain">
    <text evidence="14">The J domain is necessary and sufficient to stimulate DnaK ATPase activity. Zinc center 1 plays an important role in the autonomous, DnaK-independent chaperone activity of DnaJ. Zinc center 2 is essential for interaction with DnaK and for DnaJ activity.</text>
</comment>
<evidence type="ECO:0000256" key="10">
    <source>
        <dbReference type="ARBA" id="ARBA00023186"/>
    </source>
</evidence>
<evidence type="ECO:0000259" key="16">
    <source>
        <dbReference type="PROSITE" id="PS50076"/>
    </source>
</evidence>
<dbReference type="GO" id="GO:0009408">
    <property type="term" value="P:response to heat"/>
    <property type="evidence" value="ECO:0007669"/>
    <property type="project" value="InterPro"/>
</dbReference>
<evidence type="ECO:0000256" key="2">
    <source>
        <dbReference type="ARBA" id="ARBA00011738"/>
    </source>
</evidence>
<dbReference type="FunFam" id="2.60.260.20:FF:000004">
    <property type="entry name" value="Molecular chaperone DnaJ"/>
    <property type="match status" value="1"/>
</dbReference>
<feature type="binding site" evidence="14">
    <location>
        <position position="200"/>
    </location>
    <ligand>
        <name>Zn(2+)</name>
        <dbReference type="ChEBI" id="CHEBI:29105"/>
        <label>2</label>
    </ligand>
</feature>
<dbReference type="GO" id="GO:0006260">
    <property type="term" value="P:DNA replication"/>
    <property type="evidence" value="ECO:0007669"/>
    <property type="project" value="UniProtKB-KW"/>
</dbReference>
<evidence type="ECO:0000313" key="18">
    <source>
        <dbReference type="EMBL" id="QHG10496.1"/>
    </source>
</evidence>
<dbReference type="Pfam" id="PF00684">
    <property type="entry name" value="DnaJ_CXXCXGXG"/>
    <property type="match status" value="1"/>
</dbReference>
<keyword evidence="7 14" id="KW-0863">Zinc-finger</keyword>
<feature type="zinc finger region" description="CR-type" evidence="15">
    <location>
        <begin position="148"/>
        <end position="226"/>
    </location>
</feature>
<evidence type="ECO:0000256" key="15">
    <source>
        <dbReference type="PROSITE-ProRule" id="PRU00546"/>
    </source>
</evidence>
<evidence type="ECO:0000256" key="6">
    <source>
        <dbReference type="ARBA" id="ARBA00022737"/>
    </source>
</evidence>
<dbReference type="AlphaFoldDB" id="A0A6P1KFR5"/>
<dbReference type="PROSITE" id="PS50076">
    <property type="entry name" value="DNAJ_2"/>
    <property type="match status" value="1"/>
</dbReference>
<keyword evidence="6 14" id="KW-0677">Repeat</keyword>
<keyword evidence="5 14" id="KW-0479">Metal-binding</keyword>
<dbReference type="HAMAP" id="MF_01152">
    <property type="entry name" value="DnaJ"/>
    <property type="match status" value="1"/>
</dbReference>
<dbReference type="SUPFAM" id="SSF57938">
    <property type="entry name" value="DnaJ/Hsp40 cysteine-rich domain"/>
    <property type="match status" value="1"/>
</dbReference>
<organism evidence="18">
    <name type="scientific">Faucicola osloensis</name>
    <name type="common">Moraxella osloensis</name>
    <dbReference type="NCBI Taxonomy" id="34062"/>
    <lineage>
        <taxon>Bacteria</taxon>
        <taxon>Pseudomonadati</taxon>
        <taxon>Pseudomonadota</taxon>
        <taxon>Gammaproteobacteria</taxon>
        <taxon>Moraxellales</taxon>
        <taxon>Moraxellaceae</taxon>
        <taxon>Faucicola</taxon>
    </lineage>
</organism>
<dbReference type="PRINTS" id="PR00625">
    <property type="entry name" value="JDOMAIN"/>
</dbReference>
<dbReference type="NCBIfam" id="TIGR02349">
    <property type="entry name" value="DnaJ_bact"/>
    <property type="match status" value="1"/>
</dbReference>
<dbReference type="PROSITE" id="PS51188">
    <property type="entry name" value="ZF_CR"/>
    <property type="match status" value="1"/>
</dbReference>
<evidence type="ECO:0000256" key="5">
    <source>
        <dbReference type="ARBA" id="ARBA00022723"/>
    </source>
</evidence>
<sequence length="389" mass="42174">MSKRDFYEVLGVDKTANQQEIKIAYRKLAMKYHPDRNPDDPAAEEKFKEASMAYEVLSDDSKRSAYDRMGHAAFENGMGGGGFGGGNFQDIFGDIFGGMGGGRRGGSTGGFQDIFGDIFGGRTGGGRSRRGSDLRYMLDLTLEEAVQGAKKEITFTAPAPCETCDGKGAKDSSDIVTCATCGGVGVVRMQQGFFAVQQTCPNCGGSGKQIKNPCHDCHGSGVKEKSRTLEVTIPAGIDNGDRVRLTGEGEAITGGESGDLYVEIRVAQHPIFTREGADLYMDVPISFADAALGREVEVPTLEGRINLRIPEGTQSHKVFRIKGKGVTPVRTTMKGDLLCRVVVETPTNLNNEQKELLRQLQSSMGDHQQSPQKKSFFDKLKEDVKDLFD</sequence>
<feature type="domain" description="CR-type" evidence="17">
    <location>
        <begin position="148"/>
        <end position="226"/>
    </location>
</feature>
<dbReference type="GO" id="GO:0008270">
    <property type="term" value="F:zinc ion binding"/>
    <property type="evidence" value="ECO:0007669"/>
    <property type="project" value="UniProtKB-UniRule"/>
</dbReference>
<evidence type="ECO:0000256" key="8">
    <source>
        <dbReference type="ARBA" id="ARBA00022833"/>
    </source>
</evidence>
<dbReference type="InterPro" id="IPR012724">
    <property type="entry name" value="DnaJ"/>
</dbReference>
<dbReference type="SMART" id="SM00271">
    <property type="entry name" value="DnaJ"/>
    <property type="match status" value="1"/>
</dbReference>
<dbReference type="PANTHER" id="PTHR43096:SF48">
    <property type="entry name" value="CHAPERONE PROTEIN DNAJ"/>
    <property type="match status" value="1"/>
</dbReference>
<feature type="repeat" description="CXXCXGXG motif" evidence="14">
    <location>
        <begin position="161"/>
        <end position="168"/>
    </location>
</feature>
<dbReference type="InterPro" id="IPR018253">
    <property type="entry name" value="DnaJ_domain_CS"/>
</dbReference>
<evidence type="ECO:0000259" key="17">
    <source>
        <dbReference type="PROSITE" id="PS51188"/>
    </source>
</evidence>
<dbReference type="Pfam" id="PF00226">
    <property type="entry name" value="DnaJ"/>
    <property type="match status" value="1"/>
</dbReference>
<feature type="binding site" evidence="14">
    <location>
        <position position="164"/>
    </location>
    <ligand>
        <name>Zn(2+)</name>
        <dbReference type="ChEBI" id="CHEBI:29105"/>
        <label>1</label>
    </ligand>
</feature>
<dbReference type="GO" id="GO:0031072">
    <property type="term" value="F:heat shock protein binding"/>
    <property type="evidence" value="ECO:0007669"/>
    <property type="project" value="InterPro"/>
</dbReference>
<dbReference type="InterPro" id="IPR001305">
    <property type="entry name" value="HSP_DnaJ_Cys-rich_dom"/>
</dbReference>
<accession>A0A6P1KFR5</accession>
<dbReference type="InterPro" id="IPR002939">
    <property type="entry name" value="DnaJ_C"/>
</dbReference>
<keyword evidence="4 14" id="KW-0235">DNA replication</keyword>
<reference evidence="18" key="1">
    <citation type="journal article" date="2020" name="Microbiol. Resour. Announc.">
        <title>Complete Genome Sequence of Moraxella osloensis Strain YV1, Isolated from an Australian Wastewater Treatment Plant.</title>
        <authorList>
            <person name="Batinovic S."/>
            <person name="Rice D.T.F."/>
            <person name="Seviour R.J."/>
            <person name="Petrovski S."/>
        </authorList>
    </citation>
    <scope>NUCLEOTIDE SEQUENCE</scope>
    <source>
        <strain evidence="18">YV1</strain>
    </source>
</reference>